<keyword evidence="4" id="KW-1185">Reference proteome</keyword>
<organism evidence="3 4">
    <name type="scientific">Sphingobacterium tabacisoli</name>
    <dbReference type="NCBI Taxonomy" id="2044855"/>
    <lineage>
        <taxon>Bacteria</taxon>
        <taxon>Pseudomonadati</taxon>
        <taxon>Bacteroidota</taxon>
        <taxon>Sphingobacteriia</taxon>
        <taxon>Sphingobacteriales</taxon>
        <taxon>Sphingobacteriaceae</taxon>
        <taxon>Sphingobacterium</taxon>
    </lineage>
</organism>
<dbReference type="RefSeq" id="WP_210355009.1">
    <property type="nucleotide sequence ID" value="NZ_JAEQMU010000003.1"/>
</dbReference>
<sequence length="480" mass="53731">MKKLLLFNLLLVIVTANISIGYSKVKLPRLVGDGMVLQRNVKIPIWGWADPLEIVEVSFKGKKYKTQADQSKRWSIQLESAEAGGPYQMTVKGIDIEHTISEIYIGDVWLCSGQSNMNWRMKQIEPAYSLQPEDNFTAIRHIEVGRKGTNTPEDDILSIGWRKATPEQLPAYSAVAYFFAKELHQKLNVPIGLISASWGGATAESWASQEALTEFPHYLARFDSIQDPEKVKVLTAKKELQVHHEPIMLYNGMIAPVVNYGMKGVIWYQGESNVSKAEEYKHLMPALVENWRKKIGQGNIPFLFVQLANYKAYNPKMVKSEWAELRDAQLNNWKTIPNSGMAVAIDVGEAKDIHPKNKWTVGQRLALLAQYIAYGNKQVVYSGPIYKELKIVGNKARLSFDHLGSGLSTRNNEALSGFYIAGADGNFVPATAVIVKDKVEVSSTEVSSPVSVRYAWQDNPETSNLINKEGLPASPFKTDR</sequence>
<dbReference type="EMBL" id="JBHULD010000009">
    <property type="protein sequence ID" value="MFD2554424.1"/>
    <property type="molecule type" value="Genomic_DNA"/>
</dbReference>
<dbReference type="PANTHER" id="PTHR22901:SF0">
    <property type="entry name" value="SIALATE O-ACETYLESTERASE"/>
    <property type="match status" value="1"/>
</dbReference>
<dbReference type="InterPro" id="IPR039329">
    <property type="entry name" value="SIAE"/>
</dbReference>
<dbReference type="Gene3D" id="3.40.50.1110">
    <property type="entry name" value="SGNH hydrolase"/>
    <property type="match status" value="1"/>
</dbReference>
<evidence type="ECO:0000313" key="3">
    <source>
        <dbReference type="EMBL" id="MFD2554424.1"/>
    </source>
</evidence>
<gene>
    <name evidence="3" type="ORF">ACFSQW_08475</name>
</gene>
<evidence type="ECO:0000259" key="2">
    <source>
        <dbReference type="Pfam" id="PF03629"/>
    </source>
</evidence>
<name>A0ABW5L119_9SPHI</name>
<evidence type="ECO:0000313" key="4">
    <source>
        <dbReference type="Proteomes" id="UP001597440"/>
    </source>
</evidence>
<dbReference type="Pfam" id="PF03629">
    <property type="entry name" value="SASA"/>
    <property type="match status" value="1"/>
</dbReference>
<proteinExistence type="predicted"/>
<keyword evidence="1" id="KW-0378">Hydrolase</keyword>
<evidence type="ECO:0000256" key="1">
    <source>
        <dbReference type="ARBA" id="ARBA00022801"/>
    </source>
</evidence>
<comment type="caution">
    <text evidence="3">The sequence shown here is derived from an EMBL/GenBank/DDBJ whole genome shotgun (WGS) entry which is preliminary data.</text>
</comment>
<dbReference type="InterPro" id="IPR005181">
    <property type="entry name" value="SASA"/>
</dbReference>
<reference evidence="4" key="1">
    <citation type="journal article" date="2019" name="Int. J. Syst. Evol. Microbiol.">
        <title>The Global Catalogue of Microorganisms (GCM) 10K type strain sequencing project: providing services to taxonomists for standard genome sequencing and annotation.</title>
        <authorList>
            <consortium name="The Broad Institute Genomics Platform"/>
            <consortium name="The Broad Institute Genome Sequencing Center for Infectious Disease"/>
            <person name="Wu L."/>
            <person name="Ma J."/>
        </authorList>
    </citation>
    <scope>NUCLEOTIDE SEQUENCE [LARGE SCALE GENOMIC DNA]</scope>
    <source>
        <strain evidence="4">KCTC 52298</strain>
    </source>
</reference>
<dbReference type="PANTHER" id="PTHR22901">
    <property type="entry name" value="SIALATE O-ACETYLESTERASE"/>
    <property type="match status" value="1"/>
</dbReference>
<accession>A0ABW5L119</accession>
<protein>
    <submittedName>
        <fullName evidence="3">Sialate O-acetylesterase</fullName>
    </submittedName>
</protein>
<feature type="domain" description="Sialate O-acetylesterase" evidence="2">
    <location>
        <begin position="107"/>
        <end position="366"/>
    </location>
</feature>
<dbReference type="SUPFAM" id="SSF52266">
    <property type="entry name" value="SGNH hydrolase"/>
    <property type="match status" value="1"/>
</dbReference>
<dbReference type="InterPro" id="IPR036514">
    <property type="entry name" value="SGNH_hydro_sf"/>
</dbReference>
<dbReference type="Proteomes" id="UP001597440">
    <property type="component" value="Unassembled WGS sequence"/>
</dbReference>